<feature type="compositionally biased region" description="Low complexity" evidence="1">
    <location>
        <begin position="67"/>
        <end position="76"/>
    </location>
</feature>
<dbReference type="WBParaSite" id="PSU_v2.g17329.t1">
    <property type="protein sequence ID" value="PSU_v2.g17329.t1"/>
    <property type="gene ID" value="PSU_v2.g17329"/>
</dbReference>
<feature type="compositionally biased region" description="Basic residues" evidence="1">
    <location>
        <begin position="82"/>
        <end position="91"/>
    </location>
</feature>
<organism evidence="2 3">
    <name type="scientific">Panagrolaimus superbus</name>
    <dbReference type="NCBI Taxonomy" id="310955"/>
    <lineage>
        <taxon>Eukaryota</taxon>
        <taxon>Metazoa</taxon>
        <taxon>Ecdysozoa</taxon>
        <taxon>Nematoda</taxon>
        <taxon>Chromadorea</taxon>
        <taxon>Rhabditida</taxon>
        <taxon>Tylenchina</taxon>
        <taxon>Panagrolaimomorpha</taxon>
        <taxon>Panagrolaimoidea</taxon>
        <taxon>Panagrolaimidae</taxon>
        <taxon>Panagrolaimus</taxon>
    </lineage>
</organism>
<dbReference type="Proteomes" id="UP000887577">
    <property type="component" value="Unplaced"/>
</dbReference>
<evidence type="ECO:0000256" key="1">
    <source>
        <dbReference type="SAM" id="MobiDB-lite"/>
    </source>
</evidence>
<evidence type="ECO:0000313" key="2">
    <source>
        <dbReference type="Proteomes" id="UP000887577"/>
    </source>
</evidence>
<feature type="compositionally biased region" description="Polar residues" evidence="1">
    <location>
        <begin position="15"/>
        <end position="42"/>
    </location>
</feature>
<accession>A0A914YAU6</accession>
<feature type="compositionally biased region" description="Low complexity" evidence="1">
    <location>
        <begin position="43"/>
        <end position="52"/>
    </location>
</feature>
<name>A0A914YAU6_9BILA</name>
<reference evidence="3" key="1">
    <citation type="submission" date="2022-11" db="UniProtKB">
        <authorList>
            <consortium name="WormBaseParasite"/>
        </authorList>
    </citation>
    <scope>IDENTIFICATION</scope>
</reference>
<proteinExistence type="predicted"/>
<keyword evidence="2" id="KW-1185">Reference proteome</keyword>
<feature type="region of interest" description="Disordered" evidence="1">
    <location>
        <begin position="15"/>
        <end position="91"/>
    </location>
</feature>
<evidence type="ECO:0000313" key="3">
    <source>
        <dbReference type="WBParaSite" id="PSU_v2.g17329.t1"/>
    </source>
</evidence>
<dbReference type="AlphaFoldDB" id="A0A914YAU6"/>
<sequence>MPKVWCNQKRLHFMDTSSYHQHPQRHANTSTSKYQVSTMPTHSRSSSSASGSIDENDCSTALTGQFSNVSVSSTSTATPNIRKPKQRNGGK</sequence>
<protein>
    <submittedName>
        <fullName evidence="3">Uncharacterized protein</fullName>
    </submittedName>
</protein>